<evidence type="ECO:0000256" key="4">
    <source>
        <dbReference type="PROSITE-ProRule" id="PRU01343"/>
    </source>
</evidence>
<proteinExistence type="predicted"/>
<keyword evidence="1" id="KW-0479">Metal-binding</keyword>
<evidence type="ECO:0000256" key="3">
    <source>
        <dbReference type="ARBA" id="ARBA00022833"/>
    </source>
</evidence>
<evidence type="ECO:0000313" key="7">
    <source>
        <dbReference type="Proteomes" id="UP000826271"/>
    </source>
</evidence>
<evidence type="ECO:0000256" key="2">
    <source>
        <dbReference type="ARBA" id="ARBA00022771"/>
    </source>
</evidence>
<protein>
    <recommendedName>
        <fullName evidence="5">GRF-type domain-containing protein</fullName>
    </recommendedName>
</protein>
<reference evidence="6" key="1">
    <citation type="submission" date="2019-10" db="EMBL/GenBank/DDBJ databases">
        <authorList>
            <person name="Zhang R."/>
            <person name="Pan Y."/>
            <person name="Wang J."/>
            <person name="Ma R."/>
            <person name="Yu S."/>
        </authorList>
    </citation>
    <scope>NUCLEOTIDE SEQUENCE</scope>
    <source>
        <strain evidence="6">LA-IB0</strain>
        <tissue evidence="6">Leaf</tissue>
    </source>
</reference>
<comment type="caution">
    <text evidence="6">The sequence shown here is derived from an EMBL/GenBank/DDBJ whole genome shotgun (WGS) entry which is preliminary data.</text>
</comment>
<dbReference type="GO" id="GO:0008270">
    <property type="term" value="F:zinc ion binding"/>
    <property type="evidence" value="ECO:0007669"/>
    <property type="project" value="UniProtKB-KW"/>
</dbReference>
<keyword evidence="2 4" id="KW-0863">Zinc-finger</keyword>
<sequence length="92" mass="10736">MAKNVNNICYCMRLAKFRCSWTDANPGRRFYGCELTPNAGGCGFFEWFDPPMCNRSRNVIPGLLRNVDRLETELRIVLKGRNEHECLWWCAC</sequence>
<dbReference type="PROSITE" id="PS51999">
    <property type="entry name" value="ZF_GRF"/>
    <property type="match status" value="1"/>
</dbReference>
<organism evidence="6 7">
    <name type="scientific">Buddleja alternifolia</name>
    <dbReference type="NCBI Taxonomy" id="168488"/>
    <lineage>
        <taxon>Eukaryota</taxon>
        <taxon>Viridiplantae</taxon>
        <taxon>Streptophyta</taxon>
        <taxon>Embryophyta</taxon>
        <taxon>Tracheophyta</taxon>
        <taxon>Spermatophyta</taxon>
        <taxon>Magnoliopsida</taxon>
        <taxon>eudicotyledons</taxon>
        <taxon>Gunneridae</taxon>
        <taxon>Pentapetalae</taxon>
        <taxon>asterids</taxon>
        <taxon>lamiids</taxon>
        <taxon>Lamiales</taxon>
        <taxon>Scrophulariaceae</taxon>
        <taxon>Buddlejeae</taxon>
        <taxon>Buddleja</taxon>
    </lineage>
</organism>
<evidence type="ECO:0000256" key="1">
    <source>
        <dbReference type="ARBA" id="ARBA00022723"/>
    </source>
</evidence>
<accession>A0AAV6WXA0</accession>
<dbReference type="InterPro" id="IPR010666">
    <property type="entry name" value="Znf_GRF"/>
</dbReference>
<evidence type="ECO:0000313" key="6">
    <source>
        <dbReference type="EMBL" id="KAG8371573.1"/>
    </source>
</evidence>
<feature type="domain" description="GRF-type" evidence="5">
    <location>
        <begin position="9"/>
        <end position="51"/>
    </location>
</feature>
<dbReference type="Pfam" id="PF06839">
    <property type="entry name" value="Zn_ribbon_GRF"/>
    <property type="match status" value="1"/>
</dbReference>
<name>A0AAV6WXA0_9LAMI</name>
<keyword evidence="3" id="KW-0862">Zinc</keyword>
<dbReference type="AlphaFoldDB" id="A0AAV6WXA0"/>
<dbReference type="PANTHER" id="PTHR33248">
    <property type="entry name" value="ZINC ION-BINDING PROTEIN"/>
    <property type="match status" value="1"/>
</dbReference>
<dbReference type="Proteomes" id="UP000826271">
    <property type="component" value="Unassembled WGS sequence"/>
</dbReference>
<gene>
    <name evidence="6" type="ORF">BUALT_Bualt13G0102000</name>
</gene>
<dbReference type="EMBL" id="WHWC01000013">
    <property type="protein sequence ID" value="KAG8371573.1"/>
    <property type="molecule type" value="Genomic_DNA"/>
</dbReference>
<evidence type="ECO:0000259" key="5">
    <source>
        <dbReference type="PROSITE" id="PS51999"/>
    </source>
</evidence>
<keyword evidence="7" id="KW-1185">Reference proteome</keyword>